<dbReference type="InterPro" id="IPR036938">
    <property type="entry name" value="PAP2/HPO_sf"/>
</dbReference>
<dbReference type="GeneID" id="93647074"/>
<organism evidence="3 4">
    <name type="scientific">Nematocida displodere</name>
    <dbReference type="NCBI Taxonomy" id="1805483"/>
    <lineage>
        <taxon>Eukaryota</taxon>
        <taxon>Fungi</taxon>
        <taxon>Fungi incertae sedis</taxon>
        <taxon>Microsporidia</taxon>
        <taxon>Nematocida</taxon>
    </lineage>
</organism>
<dbReference type="OrthoDB" id="2186957at2759"/>
<dbReference type="InterPro" id="IPR000326">
    <property type="entry name" value="PAP2/HPO"/>
</dbReference>
<evidence type="ECO:0000256" key="1">
    <source>
        <dbReference type="SAM" id="Phobius"/>
    </source>
</evidence>
<dbReference type="Proteomes" id="UP000185944">
    <property type="component" value="Unassembled WGS sequence"/>
</dbReference>
<evidence type="ECO:0000313" key="3">
    <source>
        <dbReference type="EMBL" id="OAG29591.1"/>
    </source>
</evidence>
<name>A0A177EDK3_9MICR</name>
<dbReference type="AlphaFoldDB" id="A0A177EDK3"/>
<keyword evidence="4" id="KW-1185">Reference proteome</keyword>
<feature type="transmembrane region" description="Helical" evidence="1">
    <location>
        <begin position="12"/>
        <end position="28"/>
    </location>
</feature>
<dbReference type="Pfam" id="PF01569">
    <property type="entry name" value="PAP2"/>
    <property type="match status" value="1"/>
</dbReference>
<dbReference type="EMBL" id="LTDL01000040">
    <property type="protein sequence ID" value="OAG29591.1"/>
    <property type="molecule type" value="Genomic_DNA"/>
</dbReference>
<dbReference type="SUPFAM" id="SSF48317">
    <property type="entry name" value="Acid phosphatase/Vanadium-dependent haloperoxidase"/>
    <property type="match status" value="1"/>
</dbReference>
<reference evidence="3 4" key="1">
    <citation type="submission" date="2016-02" db="EMBL/GenBank/DDBJ databases">
        <title>Discovery of a natural microsporidian pathogen with a broad tissue tropism in Caenorhabditis elegans.</title>
        <authorList>
            <person name="Luallen R.J."/>
            <person name="Reinke A.W."/>
            <person name="Tong L."/>
            <person name="Botts M.R."/>
            <person name="Felix M.-A."/>
            <person name="Troemel E.R."/>
        </authorList>
    </citation>
    <scope>NUCLEOTIDE SEQUENCE [LARGE SCALE GENOMIC DNA]</scope>
    <source>
        <strain evidence="3 4">JUm2807</strain>
    </source>
</reference>
<feature type="domain" description="Phosphatidic acid phosphatase type 2/haloperoxidase" evidence="2">
    <location>
        <begin position="43"/>
        <end position="185"/>
    </location>
</feature>
<gene>
    <name evidence="3" type="ORF">NEDG_00724</name>
</gene>
<dbReference type="CDD" id="cd01610">
    <property type="entry name" value="PAP2_like"/>
    <property type="match status" value="1"/>
</dbReference>
<evidence type="ECO:0000259" key="2">
    <source>
        <dbReference type="Pfam" id="PF01569"/>
    </source>
</evidence>
<comment type="caution">
    <text evidence="3">The sequence shown here is derived from an EMBL/GenBank/DDBJ whole genome shotgun (WGS) entry which is preliminary data.</text>
</comment>
<evidence type="ECO:0000313" key="4">
    <source>
        <dbReference type="Proteomes" id="UP000185944"/>
    </source>
</evidence>
<keyword evidence="1" id="KW-0812">Transmembrane</keyword>
<proteinExistence type="predicted"/>
<sequence>MLIRTLCNNSPYFLLSLTFGYGVVARRKRLLKVLPSIDAFFWKLLACSIISVLSKYLFNGPRPECKTYTIPEGWVKKGGLSSAGRFTRILIEPKAEHAFLKMQPLREVYSMPLSLFQLKSRYTPNTGTPSSHSVLSGYVFAKSLRARTLGGVGICFSLAVSLSRIFYRYHYFYQVAIGLGIGVLVERLPFM</sequence>
<protein>
    <recommendedName>
        <fullName evidence="2">Phosphatidic acid phosphatase type 2/haloperoxidase domain-containing protein</fullName>
    </recommendedName>
</protein>
<feature type="transmembrane region" description="Helical" evidence="1">
    <location>
        <begin position="148"/>
        <end position="166"/>
    </location>
</feature>
<keyword evidence="1" id="KW-0472">Membrane</keyword>
<feature type="transmembrane region" description="Helical" evidence="1">
    <location>
        <begin position="172"/>
        <end position="190"/>
    </location>
</feature>
<dbReference type="VEuPathDB" id="MicrosporidiaDB:NEDG_00724"/>
<feature type="transmembrane region" description="Helical" evidence="1">
    <location>
        <begin position="40"/>
        <end position="58"/>
    </location>
</feature>
<accession>A0A177EDK3</accession>
<dbReference type="RefSeq" id="XP_067544239.1">
    <property type="nucleotide sequence ID" value="XM_067688142.1"/>
</dbReference>
<dbReference type="Gene3D" id="1.20.144.10">
    <property type="entry name" value="Phosphatidic acid phosphatase type 2/haloperoxidase"/>
    <property type="match status" value="1"/>
</dbReference>
<keyword evidence="1" id="KW-1133">Transmembrane helix</keyword>